<feature type="compositionally biased region" description="Basic residues" evidence="1">
    <location>
        <begin position="413"/>
        <end position="422"/>
    </location>
</feature>
<gene>
    <name evidence="3" type="primary">SLX4IP</name>
</gene>
<reference evidence="3 4" key="1">
    <citation type="journal article" date="2010" name="PLoS Biol.">
        <title>Multi-platform next-generation sequencing of the domestic turkey (Meleagris gallopavo): genome assembly and analysis.</title>
        <authorList>
            <person name="Dalloul R.A."/>
            <person name="Long J.A."/>
            <person name="Zimin A.V."/>
            <person name="Aslam L."/>
            <person name="Beal K."/>
            <person name="Blomberg L.A."/>
            <person name="Bouffard P."/>
            <person name="Burt D.W."/>
            <person name="Crasta O."/>
            <person name="Crooijmans R.P."/>
            <person name="Cooper K."/>
            <person name="Coulombe R.A."/>
            <person name="De S."/>
            <person name="Delany M.E."/>
            <person name="Dodgson J.B."/>
            <person name="Dong J.J."/>
            <person name="Evans C."/>
            <person name="Frederickson K.M."/>
            <person name="Flicek P."/>
            <person name="Florea L."/>
            <person name="Folkerts O."/>
            <person name="Groenen M.A."/>
            <person name="Harkins T.T."/>
            <person name="Herrero J."/>
            <person name="Hoffmann S."/>
            <person name="Megens H.J."/>
            <person name="Jiang A."/>
            <person name="de Jong P."/>
            <person name="Kaiser P."/>
            <person name="Kim H."/>
            <person name="Kim K.W."/>
            <person name="Kim S."/>
            <person name="Langenberger D."/>
            <person name="Lee M.K."/>
            <person name="Lee T."/>
            <person name="Mane S."/>
            <person name="Marcais G."/>
            <person name="Marz M."/>
            <person name="McElroy A.P."/>
            <person name="Modise T."/>
            <person name="Nefedov M."/>
            <person name="Notredame C."/>
            <person name="Paton I.R."/>
            <person name="Payne W.S."/>
            <person name="Pertea G."/>
            <person name="Prickett D."/>
            <person name="Puiu D."/>
            <person name="Qioa D."/>
            <person name="Raineri E."/>
            <person name="Ruffier M."/>
            <person name="Salzberg S.L."/>
            <person name="Schatz M.C."/>
            <person name="Scheuring C."/>
            <person name="Schmidt C.J."/>
            <person name="Schroeder S."/>
            <person name="Searle S.M."/>
            <person name="Smith E.J."/>
            <person name="Smith J."/>
            <person name="Sonstegard T.S."/>
            <person name="Stadler P.F."/>
            <person name="Tafer H."/>
            <person name="Tu Z.J."/>
            <person name="Van Tassell C.P."/>
            <person name="Vilella A.J."/>
            <person name="Williams K.P."/>
            <person name="Yorke J.A."/>
            <person name="Zhang L."/>
            <person name="Zhang H.B."/>
            <person name="Zhang X."/>
            <person name="Zhang Y."/>
            <person name="Reed K.M."/>
        </authorList>
    </citation>
    <scope>NUCLEOTIDE SEQUENCE [LARGE SCALE GENOMIC DNA]</scope>
</reference>
<feature type="region of interest" description="Disordered" evidence="1">
    <location>
        <begin position="237"/>
        <end position="258"/>
    </location>
</feature>
<evidence type="ECO:0000256" key="1">
    <source>
        <dbReference type="SAM" id="MobiDB-lite"/>
    </source>
</evidence>
<dbReference type="PANTHER" id="PTHR28557:SF1">
    <property type="entry name" value="PROTEIN SLX4IP"/>
    <property type="match status" value="1"/>
</dbReference>
<dbReference type="Ensembl" id="ENSMGAT00000007011.2">
    <property type="protein sequence ID" value="ENSMGAP00000006264.2"/>
    <property type="gene ID" value="ENSMGAG00000006259.3"/>
</dbReference>
<dbReference type="AlphaFoldDB" id="G1N3H0"/>
<dbReference type="Pfam" id="PF15744">
    <property type="entry name" value="UPF0492"/>
    <property type="match status" value="1"/>
</dbReference>
<feature type="region of interest" description="Disordered" evidence="1">
    <location>
        <begin position="396"/>
        <end position="422"/>
    </location>
</feature>
<protein>
    <submittedName>
        <fullName evidence="3">Uncharacterized protein</fullName>
    </submittedName>
</protein>
<sequence length="422" mass="48298">MLERFCTFVHLLCMQCLALKREILTFQEVCMYLEEVVVSRIKRYLEAPKQRGQWKSMEHASSTPLFITANNFHITAYFMKRWVNLRCALGKRYRELRMFPDKFVVCISKLEFNPSAWTCENGALKEVSNGTSEYFSESAENGKLKLSLNEQIKQDILKEIVKRTKKGKNSVSKPQTNKDSKKVDLGSVGLQTGNRKNDCQTSPSPQSEVKWRSTGRLKNCINTAESNLEFPVSELENNVNQRQPEDASSQQKPHSVERLKSRLLSKNSPCSYESALLGPKQNQKITETNCSSEEKLDHFKEISSEETPLIPSNTERSKCSDDHLGLFLEEKTPLNSRLFSKQDLTKIASDEKLVTFGKKQSQPLSTRTNQNEPDTTTEELPVVLSSSYLEMQAVSSEKLIQKRKKEGEDGLRKLKLRRLKKP</sequence>
<dbReference type="PANTHER" id="PTHR28557">
    <property type="entry name" value="PROTEIN SLX4IP"/>
    <property type="match status" value="1"/>
</dbReference>
<feature type="chain" id="PRO_5033063649" evidence="2">
    <location>
        <begin position="19"/>
        <end position="422"/>
    </location>
</feature>
<proteinExistence type="predicted"/>
<dbReference type="GeneTree" id="ENSGT00390000016400"/>
<dbReference type="InterPro" id="IPR031479">
    <property type="entry name" value="SLX4IP"/>
</dbReference>
<organism evidence="3 4">
    <name type="scientific">Meleagris gallopavo</name>
    <name type="common">Wild turkey</name>
    <dbReference type="NCBI Taxonomy" id="9103"/>
    <lineage>
        <taxon>Eukaryota</taxon>
        <taxon>Metazoa</taxon>
        <taxon>Chordata</taxon>
        <taxon>Craniata</taxon>
        <taxon>Vertebrata</taxon>
        <taxon>Euteleostomi</taxon>
        <taxon>Archelosauria</taxon>
        <taxon>Archosauria</taxon>
        <taxon>Dinosauria</taxon>
        <taxon>Saurischia</taxon>
        <taxon>Theropoda</taxon>
        <taxon>Coelurosauria</taxon>
        <taxon>Aves</taxon>
        <taxon>Neognathae</taxon>
        <taxon>Galloanserae</taxon>
        <taxon>Galliformes</taxon>
        <taxon>Phasianidae</taxon>
        <taxon>Meleagridinae</taxon>
        <taxon>Meleagris</taxon>
    </lineage>
</organism>
<dbReference type="Proteomes" id="UP000001645">
    <property type="component" value="Chromosome 2"/>
</dbReference>
<evidence type="ECO:0000313" key="3">
    <source>
        <dbReference type="Ensembl" id="ENSMGAP00000006264.2"/>
    </source>
</evidence>
<feature type="compositionally biased region" description="Polar residues" evidence="1">
    <location>
        <begin position="237"/>
        <end position="253"/>
    </location>
</feature>
<dbReference type="Bgee" id="ENSMGAG00000006259">
    <property type="expression patterns" value="Expressed in bursa of Fabricius and 16 other cell types or tissues"/>
</dbReference>
<feature type="region of interest" description="Disordered" evidence="1">
    <location>
        <begin position="164"/>
        <end position="213"/>
    </location>
</feature>
<evidence type="ECO:0000313" key="4">
    <source>
        <dbReference type="Proteomes" id="UP000001645"/>
    </source>
</evidence>
<keyword evidence="4" id="KW-1185">Reference proteome</keyword>
<feature type="signal peptide" evidence="2">
    <location>
        <begin position="1"/>
        <end position="18"/>
    </location>
</feature>
<name>G1N3H0_MELGA</name>
<feature type="compositionally biased region" description="Polar residues" evidence="1">
    <location>
        <begin position="358"/>
        <end position="374"/>
    </location>
</feature>
<feature type="compositionally biased region" description="Polar residues" evidence="1">
    <location>
        <begin position="189"/>
        <end position="207"/>
    </location>
</feature>
<evidence type="ECO:0000256" key="2">
    <source>
        <dbReference type="SAM" id="SignalP"/>
    </source>
</evidence>
<dbReference type="HOGENOM" id="CLU_039900_0_0_1"/>
<reference evidence="3" key="2">
    <citation type="submission" date="2025-08" db="UniProtKB">
        <authorList>
            <consortium name="Ensembl"/>
        </authorList>
    </citation>
    <scope>IDENTIFICATION</scope>
</reference>
<feature type="region of interest" description="Disordered" evidence="1">
    <location>
        <begin position="357"/>
        <end position="378"/>
    </location>
</feature>
<keyword evidence="2" id="KW-0732">Signal</keyword>
<reference evidence="3" key="3">
    <citation type="submission" date="2025-09" db="UniProtKB">
        <authorList>
            <consortium name="Ensembl"/>
        </authorList>
    </citation>
    <scope>IDENTIFICATION</scope>
</reference>
<accession>G1N3H0</accession>